<dbReference type="AlphaFoldDB" id="A0A2M4CEJ1"/>
<accession>A0A2M4CEJ1</accession>
<sequence length="70" mass="7719">MFSSLHRRFTIFWHILVLQSTSNSGMPKLTSSMVHSSGAFCSEFFRDISVSESDSMISDANCFSVASTSS</sequence>
<reference evidence="2" key="1">
    <citation type="submission" date="2018-01" db="EMBL/GenBank/DDBJ databases">
        <title>An insight into the sialome of Amazonian anophelines.</title>
        <authorList>
            <person name="Ribeiro J.M."/>
            <person name="Scarpassa V."/>
            <person name="Calvo E."/>
        </authorList>
    </citation>
    <scope>NUCLEOTIDE SEQUENCE</scope>
    <source>
        <tissue evidence="2">Salivary glands</tissue>
    </source>
</reference>
<protein>
    <submittedName>
        <fullName evidence="2">Putative secreted protein</fullName>
    </submittedName>
</protein>
<keyword evidence="1" id="KW-0732">Signal</keyword>
<evidence type="ECO:0000256" key="1">
    <source>
        <dbReference type="SAM" id="SignalP"/>
    </source>
</evidence>
<feature type="signal peptide" evidence="1">
    <location>
        <begin position="1"/>
        <end position="25"/>
    </location>
</feature>
<organism evidence="2">
    <name type="scientific">Anopheles marajoara</name>
    <dbReference type="NCBI Taxonomy" id="58244"/>
    <lineage>
        <taxon>Eukaryota</taxon>
        <taxon>Metazoa</taxon>
        <taxon>Ecdysozoa</taxon>
        <taxon>Arthropoda</taxon>
        <taxon>Hexapoda</taxon>
        <taxon>Insecta</taxon>
        <taxon>Pterygota</taxon>
        <taxon>Neoptera</taxon>
        <taxon>Endopterygota</taxon>
        <taxon>Diptera</taxon>
        <taxon>Nematocera</taxon>
        <taxon>Culicoidea</taxon>
        <taxon>Culicidae</taxon>
        <taxon>Anophelinae</taxon>
        <taxon>Anopheles</taxon>
    </lineage>
</organism>
<dbReference type="EMBL" id="GGFJ01014538">
    <property type="protein sequence ID" value="MBW63679.1"/>
    <property type="molecule type" value="Transcribed_RNA"/>
</dbReference>
<feature type="chain" id="PRO_5014656422" evidence="1">
    <location>
        <begin position="26"/>
        <end position="70"/>
    </location>
</feature>
<name>A0A2M4CEJ1_9DIPT</name>
<proteinExistence type="predicted"/>
<evidence type="ECO:0000313" key="2">
    <source>
        <dbReference type="EMBL" id="MBW63679.1"/>
    </source>
</evidence>